<evidence type="ECO:0000259" key="1">
    <source>
        <dbReference type="Pfam" id="PF00534"/>
    </source>
</evidence>
<dbReference type="PANTHER" id="PTHR12526:SF630">
    <property type="entry name" value="GLYCOSYLTRANSFERASE"/>
    <property type="match status" value="1"/>
</dbReference>
<dbReference type="Pfam" id="PF00534">
    <property type="entry name" value="Glycos_transf_1"/>
    <property type="match status" value="1"/>
</dbReference>
<feature type="domain" description="Glycosyl transferase family 1" evidence="1">
    <location>
        <begin position="205"/>
        <end position="361"/>
    </location>
</feature>
<dbReference type="Pfam" id="PF13439">
    <property type="entry name" value="Glyco_transf_4"/>
    <property type="match status" value="1"/>
</dbReference>
<accession>A0A3N0BQ56</accession>
<dbReference type="SUPFAM" id="SSF53756">
    <property type="entry name" value="UDP-Glycosyltransferase/glycogen phosphorylase"/>
    <property type="match status" value="1"/>
</dbReference>
<dbReference type="EMBL" id="RBEE01000042">
    <property type="protein sequence ID" value="RNL51139.1"/>
    <property type="molecule type" value="Genomic_DNA"/>
</dbReference>
<feature type="domain" description="Glycosyltransferase subfamily 4-like N-terminal" evidence="2">
    <location>
        <begin position="41"/>
        <end position="199"/>
    </location>
</feature>
<dbReference type="AlphaFoldDB" id="A0A3N0BQ56"/>
<protein>
    <submittedName>
        <fullName evidence="3">Glycosyltransferase</fullName>
    </submittedName>
</protein>
<dbReference type="NCBIfam" id="NF046085">
    <property type="entry name" value="XrtY_assoc_Gly1"/>
    <property type="match status" value="1"/>
</dbReference>
<gene>
    <name evidence="3" type="ORF">D7004_15570</name>
</gene>
<keyword evidence="3" id="KW-0808">Transferase</keyword>
<evidence type="ECO:0000313" key="4">
    <source>
        <dbReference type="Proteomes" id="UP000274046"/>
    </source>
</evidence>
<dbReference type="Proteomes" id="UP000274046">
    <property type="component" value="Unassembled WGS sequence"/>
</dbReference>
<dbReference type="InterPro" id="IPR001296">
    <property type="entry name" value="Glyco_trans_1"/>
</dbReference>
<dbReference type="Gene3D" id="3.40.50.2000">
    <property type="entry name" value="Glycogen Phosphorylase B"/>
    <property type="match status" value="2"/>
</dbReference>
<dbReference type="RefSeq" id="WP_123206761.1">
    <property type="nucleotide sequence ID" value="NZ_RBEE01000042.1"/>
</dbReference>
<sequence length="391" mass="44431">MTIIHITPSYKPAYLYGGPIHSIAKLCEELTQLQESKINSKYQIKVLTTTANGKTELNVKPGQQQFIDGVSVTYFKRLTKDHSHFSPALLLNLRREILNSSNDNILVHIHAWWNLTSIFSCFIAKWYNIPIVLSPRGMLTSYTFNNRNSFSKHIIHAILGKRLLKYCHIHTTSKKEKEDVLKIVEPKKIIVIPNLVNIQAHKVNANEHSSTFKIIFLSRIEEKKGLELLFEALASLSFSWSLTIAGYGEKDYVQKLSEKAQKLNITENITWVGQVSNEQKFDLLAAHDVFALTSYNENFANVVVESLSVGTAVLISNKVGLSDYIIDNNFGWIADLDAESITQKINEAYENIDLRHQVRQKSPITIANDFEPRYLASSYLKLYNSLISNGN</sequence>
<proteinExistence type="predicted"/>
<dbReference type="PANTHER" id="PTHR12526">
    <property type="entry name" value="GLYCOSYLTRANSFERASE"/>
    <property type="match status" value="1"/>
</dbReference>
<reference evidence="3 4" key="1">
    <citation type="submission" date="2018-10" db="EMBL/GenBank/DDBJ databases">
        <title>Genome sequencing of Pedobacter jejuensis TNB23.</title>
        <authorList>
            <person name="Cho Y.-J."/>
            <person name="Cho A."/>
            <person name="Kim O.-S."/>
        </authorList>
    </citation>
    <scope>NUCLEOTIDE SEQUENCE [LARGE SCALE GENOMIC DNA]</scope>
    <source>
        <strain evidence="3 4">TNB23</strain>
    </source>
</reference>
<organism evidence="3 4">
    <name type="scientific">Pedobacter jejuensis</name>
    <dbReference type="NCBI Taxonomy" id="1268550"/>
    <lineage>
        <taxon>Bacteria</taxon>
        <taxon>Pseudomonadati</taxon>
        <taxon>Bacteroidota</taxon>
        <taxon>Sphingobacteriia</taxon>
        <taxon>Sphingobacteriales</taxon>
        <taxon>Sphingobacteriaceae</taxon>
        <taxon>Pedobacter</taxon>
    </lineage>
</organism>
<evidence type="ECO:0000259" key="2">
    <source>
        <dbReference type="Pfam" id="PF13439"/>
    </source>
</evidence>
<comment type="caution">
    <text evidence="3">The sequence shown here is derived from an EMBL/GenBank/DDBJ whole genome shotgun (WGS) entry which is preliminary data.</text>
</comment>
<dbReference type="GO" id="GO:0016757">
    <property type="term" value="F:glycosyltransferase activity"/>
    <property type="evidence" value="ECO:0007669"/>
    <property type="project" value="InterPro"/>
</dbReference>
<keyword evidence="4" id="KW-1185">Reference proteome</keyword>
<dbReference type="InterPro" id="IPR028098">
    <property type="entry name" value="Glyco_trans_4-like_N"/>
</dbReference>
<name>A0A3N0BQ56_9SPHI</name>
<evidence type="ECO:0000313" key="3">
    <source>
        <dbReference type="EMBL" id="RNL51139.1"/>
    </source>
</evidence>